<evidence type="ECO:0000256" key="4">
    <source>
        <dbReference type="ARBA" id="ARBA00022989"/>
    </source>
</evidence>
<reference evidence="8 9" key="1">
    <citation type="submission" date="2020-03" db="EMBL/GenBank/DDBJ databases">
        <title>Bradyrhizobium diversity isolated from nodules of Indigofera sp.</title>
        <authorList>
            <person name="Klepa M."/>
            <person name="Helene L."/>
            <person name="Hungria M."/>
        </authorList>
    </citation>
    <scope>NUCLEOTIDE SEQUENCE [LARGE SCALE GENOMIC DNA]</scope>
    <source>
        <strain evidence="8 9">WSM 1791</strain>
    </source>
</reference>
<feature type="transmembrane region" description="Helical" evidence="7">
    <location>
        <begin position="240"/>
        <end position="261"/>
    </location>
</feature>
<dbReference type="InterPro" id="IPR050833">
    <property type="entry name" value="Poly_Biosynth_Transport"/>
</dbReference>
<dbReference type="Proteomes" id="UP000544122">
    <property type="component" value="Unassembled WGS sequence"/>
</dbReference>
<evidence type="ECO:0000256" key="5">
    <source>
        <dbReference type="ARBA" id="ARBA00023136"/>
    </source>
</evidence>
<feature type="transmembrane region" description="Helical" evidence="7">
    <location>
        <begin position="162"/>
        <end position="182"/>
    </location>
</feature>
<dbReference type="PANTHER" id="PTHR30250:SF31">
    <property type="entry name" value="INNER MEMBRANE PROTEIN YGHQ"/>
    <property type="match status" value="1"/>
</dbReference>
<feature type="transmembrane region" description="Helical" evidence="7">
    <location>
        <begin position="347"/>
        <end position="367"/>
    </location>
</feature>
<feature type="region of interest" description="Disordered" evidence="6">
    <location>
        <begin position="481"/>
        <end position="502"/>
    </location>
</feature>
<dbReference type="Pfam" id="PF13440">
    <property type="entry name" value="Polysacc_synt_3"/>
    <property type="match status" value="1"/>
</dbReference>
<dbReference type="AlphaFoldDB" id="A0A7Y4LXR0"/>
<dbReference type="GO" id="GO:0005886">
    <property type="term" value="C:plasma membrane"/>
    <property type="evidence" value="ECO:0007669"/>
    <property type="project" value="UniProtKB-SubCell"/>
</dbReference>
<evidence type="ECO:0000313" key="9">
    <source>
        <dbReference type="Proteomes" id="UP000544122"/>
    </source>
</evidence>
<evidence type="ECO:0000256" key="3">
    <source>
        <dbReference type="ARBA" id="ARBA00022692"/>
    </source>
</evidence>
<dbReference type="RefSeq" id="WP_171581667.1">
    <property type="nucleotide sequence ID" value="NZ_JAAVLX010000007.1"/>
</dbReference>
<keyword evidence="2" id="KW-1003">Cell membrane</keyword>
<keyword evidence="5 7" id="KW-0472">Membrane</keyword>
<feature type="transmembrane region" description="Helical" evidence="7">
    <location>
        <begin position="102"/>
        <end position="120"/>
    </location>
</feature>
<proteinExistence type="predicted"/>
<keyword evidence="9" id="KW-1185">Reference proteome</keyword>
<comment type="subcellular location">
    <subcellularLocation>
        <location evidence="1">Cell membrane</location>
        <topology evidence="1">Multi-pass membrane protein</topology>
    </subcellularLocation>
</comment>
<feature type="transmembrane region" description="Helical" evidence="7">
    <location>
        <begin position="430"/>
        <end position="453"/>
    </location>
</feature>
<dbReference type="EMBL" id="JAAVLX010000007">
    <property type="protein sequence ID" value="NOJ42451.1"/>
    <property type="molecule type" value="Genomic_DNA"/>
</dbReference>
<name>A0A7Y4LXR0_9BRAD</name>
<keyword evidence="3 7" id="KW-0812">Transmembrane</keyword>
<dbReference type="PANTHER" id="PTHR30250">
    <property type="entry name" value="PST FAMILY PREDICTED COLANIC ACID TRANSPORTER"/>
    <property type="match status" value="1"/>
</dbReference>
<evidence type="ECO:0000256" key="2">
    <source>
        <dbReference type="ARBA" id="ARBA00022475"/>
    </source>
</evidence>
<feature type="transmembrane region" description="Helical" evidence="7">
    <location>
        <begin position="35"/>
        <end position="56"/>
    </location>
</feature>
<feature type="transmembrane region" description="Helical" evidence="7">
    <location>
        <begin position="282"/>
        <end position="305"/>
    </location>
</feature>
<feature type="transmembrane region" description="Helical" evidence="7">
    <location>
        <begin position="132"/>
        <end position="156"/>
    </location>
</feature>
<gene>
    <name evidence="8" type="ORF">HCN58_23150</name>
</gene>
<evidence type="ECO:0000313" key="8">
    <source>
        <dbReference type="EMBL" id="NOJ42451.1"/>
    </source>
</evidence>
<feature type="transmembrane region" description="Helical" evidence="7">
    <location>
        <begin position="373"/>
        <end position="394"/>
    </location>
</feature>
<feature type="transmembrane region" description="Helical" evidence="7">
    <location>
        <begin position="77"/>
        <end position="96"/>
    </location>
</feature>
<accession>A0A7Y4LXR0</accession>
<keyword evidence="4 7" id="KW-1133">Transmembrane helix</keyword>
<feature type="transmembrane region" description="Helical" evidence="7">
    <location>
        <begin position="7"/>
        <end position="29"/>
    </location>
</feature>
<feature type="compositionally biased region" description="Polar residues" evidence="6">
    <location>
        <begin position="485"/>
        <end position="495"/>
    </location>
</feature>
<sequence length="502" mass="53334">MLSQTFHYSVASVVSAAIGLLNAVVFTRLLAPDEYGVYVVGLSTAGIVSALLFTWVRVAALRFQSEGGAVDVRKTIFLAYLISAFAAPVALLVATLTTSVSLERNIAAIFFALGLGLFELGQELLKARLRSLAFMTASIIRACLAFTLCLVAALLGGGGLCQLAMVAITYFVTTTLFASTILRSPVAGPRISDLRTFAAFGIPITLSGIVFAIHAALDRMLVFHFMGDHAAGQYGASADLVRQIILIPAVSIASATIPLAVRAYANDGAREARRHLEFSLEILLAAVLPAVAGVALTSSYIAGVILGSEFRETAARIMPILAFAWLFQSFSQSYIHASFHLAKTPFMMTTQSIAMLIANLAVMPVLLARFGLVGAASSLVIVEAFGAGFGWYLTRKAFPLPFDAFRLMRIVAATAIMAVVLMVLKPLLPISVVSFGVLAAIGCLVYVAAAFAFDIAYLRTAVIAYGARRKLWPASQSKHERLGTPSITAPSTGLPNMSIRKP</sequence>
<organism evidence="8 9">
    <name type="scientific">Bradyrhizobium australiense</name>
    <dbReference type="NCBI Taxonomy" id="2721161"/>
    <lineage>
        <taxon>Bacteria</taxon>
        <taxon>Pseudomonadati</taxon>
        <taxon>Pseudomonadota</taxon>
        <taxon>Alphaproteobacteria</taxon>
        <taxon>Hyphomicrobiales</taxon>
        <taxon>Nitrobacteraceae</taxon>
        <taxon>Bradyrhizobium</taxon>
    </lineage>
</organism>
<evidence type="ECO:0000256" key="6">
    <source>
        <dbReference type="SAM" id="MobiDB-lite"/>
    </source>
</evidence>
<feature type="transmembrane region" description="Helical" evidence="7">
    <location>
        <begin position="194"/>
        <end position="217"/>
    </location>
</feature>
<evidence type="ECO:0000256" key="7">
    <source>
        <dbReference type="SAM" id="Phobius"/>
    </source>
</evidence>
<protein>
    <submittedName>
        <fullName evidence="8">Oligosaccharide flippase family protein</fullName>
    </submittedName>
</protein>
<comment type="caution">
    <text evidence="8">The sequence shown here is derived from an EMBL/GenBank/DDBJ whole genome shotgun (WGS) entry which is preliminary data.</text>
</comment>
<feature type="transmembrane region" description="Helical" evidence="7">
    <location>
        <begin position="406"/>
        <end position="424"/>
    </location>
</feature>
<evidence type="ECO:0000256" key="1">
    <source>
        <dbReference type="ARBA" id="ARBA00004651"/>
    </source>
</evidence>